<dbReference type="InterPro" id="IPR024402">
    <property type="entry name" value="DUF2726"/>
</dbReference>
<accession>A0A285RHV4</accession>
<dbReference type="Gene3D" id="3.40.960.10">
    <property type="entry name" value="VSR Endonuclease"/>
    <property type="match status" value="1"/>
</dbReference>
<proteinExistence type="predicted"/>
<name>A0A285RHV4_9PROT</name>
<dbReference type="RefSeq" id="WP_097050570.1">
    <property type="nucleotide sequence ID" value="NZ_OBMM01000001.1"/>
</dbReference>
<dbReference type="EMBL" id="OBMM01000001">
    <property type="protein sequence ID" value="SOB93715.1"/>
    <property type="molecule type" value="Genomic_DNA"/>
</dbReference>
<organism evidence="2 3">
    <name type="scientific">Thalassospira xiamenensis</name>
    <dbReference type="NCBI Taxonomy" id="220697"/>
    <lineage>
        <taxon>Bacteria</taxon>
        <taxon>Pseudomonadati</taxon>
        <taxon>Pseudomonadota</taxon>
        <taxon>Alphaproteobacteria</taxon>
        <taxon>Rhodospirillales</taxon>
        <taxon>Thalassospiraceae</taxon>
        <taxon>Thalassospira</taxon>
    </lineage>
</organism>
<gene>
    <name evidence="2" type="ORF">SAMN05428964_101819</name>
</gene>
<sequence>MLLRLVNRYEEIVHGEIVLSANRWRLSVYPKVRVADVISLDKVRATGDLGRFGLQSHFDFVICRDKWNPVYAVEFDGRYHTTKVQQQRDRKKDELCLMANFPILRINSRYLTKAFGSMSLLAWIMDVYELQEEFYVMQARGAIPYDEPFDPFFIMGIGQESERFPYWFSAKHRIKLQQLHKVGRIAEPISSGLIGRDSNNVMRGIEFIRVTVEEGLYVRTAMRPQSFPIIFSELLNEIIFVQLASEVSRWIAGEIKAIPLHQIYDCVSGMERELTLLHSHSYGSMPK</sequence>
<reference evidence="2 3" key="1">
    <citation type="submission" date="2017-08" db="EMBL/GenBank/DDBJ databases">
        <authorList>
            <person name="de Groot N.N."/>
        </authorList>
    </citation>
    <scope>NUCLEOTIDE SEQUENCE [LARGE SCALE GENOMIC DNA]</scope>
    <source>
        <strain evidence="2 3">USBA 78</strain>
    </source>
</reference>
<evidence type="ECO:0000313" key="2">
    <source>
        <dbReference type="EMBL" id="SOB93715.1"/>
    </source>
</evidence>
<dbReference type="Proteomes" id="UP000219068">
    <property type="component" value="Unassembled WGS sequence"/>
</dbReference>
<dbReference type="Pfam" id="PF10881">
    <property type="entry name" value="DUF2726"/>
    <property type="match status" value="1"/>
</dbReference>
<dbReference type="AlphaFoldDB" id="A0A285RHV4"/>
<protein>
    <recommendedName>
        <fullName evidence="1">DUF2726 domain-containing protein</fullName>
    </recommendedName>
</protein>
<feature type="domain" description="DUF2726" evidence="1">
    <location>
        <begin position="23"/>
        <end position="108"/>
    </location>
</feature>
<evidence type="ECO:0000313" key="3">
    <source>
        <dbReference type="Proteomes" id="UP000219068"/>
    </source>
</evidence>
<evidence type="ECO:0000259" key="1">
    <source>
        <dbReference type="Pfam" id="PF10881"/>
    </source>
</evidence>